<evidence type="ECO:0000256" key="1">
    <source>
        <dbReference type="SAM" id="MobiDB-lite"/>
    </source>
</evidence>
<keyword evidence="3" id="KW-1185">Reference proteome</keyword>
<dbReference type="EMBL" id="CAUYUJ010001437">
    <property type="protein sequence ID" value="CAK0795946.1"/>
    <property type="molecule type" value="Genomic_DNA"/>
</dbReference>
<proteinExistence type="predicted"/>
<sequence>VPEELPEFEWGLEGQAWGQQLFVDGSGRHSSFVEVRRSERYGGMRPIQLGRPPVHVLSDHMSFVQEVHEWQGRHTRPRAQHAIVWRQIAATVEGSGVPMPTAERVRANRELEDAVLADGTAFRYVGNFWADVFAKMGSASIMVSEVHVRACEIQLRDVREAMRHVAWAAERAVRLSVGGSAAVPQQVAKVAQVGMKAPELSIVAHDIKQLTNGVLKCAVCYRFATTKASLQTVCCSPCEPPTVGVRHVTETAGFAIWCAVCGAWSSEPNRLSPKFRDPCRGPSKVPRTRRKEKDAVKQLRRGLHPNTRVALETG</sequence>
<organism evidence="2 3">
    <name type="scientific">Prorocentrum cordatum</name>
    <dbReference type="NCBI Taxonomy" id="2364126"/>
    <lineage>
        <taxon>Eukaryota</taxon>
        <taxon>Sar</taxon>
        <taxon>Alveolata</taxon>
        <taxon>Dinophyceae</taxon>
        <taxon>Prorocentrales</taxon>
        <taxon>Prorocentraceae</taxon>
        <taxon>Prorocentrum</taxon>
    </lineage>
</organism>
<comment type="caution">
    <text evidence="2">The sequence shown here is derived from an EMBL/GenBank/DDBJ whole genome shotgun (WGS) entry which is preliminary data.</text>
</comment>
<feature type="region of interest" description="Disordered" evidence="1">
    <location>
        <begin position="275"/>
        <end position="296"/>
    </location>
</feature>
<evidence type="ECO:0000313" key="2">
    <source>
        <dbReference type="EMBL" id="CAK0795946.1"/>
    </source>
</evidence>
<protein>
    <submittedName>
        <fullName evidence="2">Uncharacterized protein</fullName>
    </submittedName>
</protein>
<name>A0ABN9PV78_9DINO</name>
<reference evidence="2" key="1">
    <citation type="submission" date="2023-10" db="EMBL/GenBank/DDBJ databases">
        <authorList>
            <person name="Chen Y."/>
            <person name="Shah S."/>
            <person name="Dougan E. K."/>
            <person name="Thang M."/>
            <person name="Chan C."/>
        </authorList>
    </citation>
    <scope>NUCLEOTIDE SEQUENCE [LARGE SCALE GENOMIC DNA]</scope>
</reference>
<feature type="non-terminal residue" evidence="2">
    <location>
        <position position="1"/>
    </location>
</feature>
<feature type="non-terminal residue" evidence="2">
    <location>
        <position position="314"/>
    </location>
</feature>
<accession>A0ABN9PV78</accession>
<evidence type="ECO:0000313" key="3">
    <source>
        <dbReference type="Proteomes" id="UP001189429"/>
    </source>
</evidence>
<dbReference type="Proteomes" id="UP001189429">
    <property type="component" value="Unassembled WGS sequence"/>
</dbReference>
<gene>
    <name evidence="2" type="ORF">PCOR1329_LOCUS5449</name>
</gene>